<accession>A0A366MRB6</accession>
<dbReference type="InterPro" id="IPR018874">
    <property type="entry name" value="Phage_Mx8_p63_C"/>
</dbReference>
<protein>
    <recommendedName>
        <fullName evidence="1">Bacteriophage Mx8 p63 C-terminal domain-containing protein</fullName>
    </recommendedName>
</protein>
<dbReference type="EMBL" id="PDKB01000011">
    <property type="protein sequence ID" value="RBQ28848.1"/>
    <property type="molecule type" value="Genomic_DNA"/>
</dbReference>
<feature type="domain" description="Bacteriophage Mx8 p63 C-terminal" evidence="1">
    <location>
        <begin position="90"/>
        <end position="183"/>
    </location>
</feature>
<keyword evidence="3" id="KW-1185">Reference proteome</keyword>
<reference evidence="2 3" key="1">
    <citation type="submission" date="2017-10" db="EMBL/GenBank/DDBJ databases">
        <title>Genomics of the genus Arcobacter.</title>
        <authorList>
            <person name="Perez-Cataluna A."/>
            <person name="Figueras M.J."/>
        </authorList>
    </citation>
    <scope>NUCLEOTIDE SEQUENCE [LARGE SCALE GENOMIC DNA]</scope>
    <source>
        <strain evidence="2 3">CECT 9230</strain>
    </source>
</reference>
<gene>
    <name evidence="2" type="ORF">CRU91_07545</name>
</gene>
<evidence type="ECO:0000313" key="2">
    <source>
        <dbReference type="EMBL" id="RBQ28848.1"/>
    </source>
</evidence>
<comment type="caution">
    <text evidence="2">The sequence shown here is derived from an EMBL/GenBank/DDBJ whole genome shotgun (WGS) entry which is preliminary data.</text>
</comment>
<evidence type="ECO:0000313" key="3">
    <source>
        <dbReference type="Proteomes" id="UP000252669"/>
    </source>
</evidence>
<evidence type="ECO:0000259" key="1">
    <source>
        <dbReference type="Pfam" id="PF10546"/>
    </source>
</evidence>
<sequence length="223" mass="26553">MKEELIELLTPIEYYEKDTIKDGFRAEILPKLCELYLNARRENVLNIQQKHLAAQSEILLSSLAMLGITALVDEATGYQYDRERFELQKILNAYISDEILKWQLTFTDEFYREMFRLWKLPFIPKNIKVKPSFIGALTIKYVYDILPNGVVEKIREKTPKTEKGNWKYKFHQSLTPEVGREHLKKQIIETTLIMKMSRTKEEFIKKFNEMYGKNIQLELNFED</sequence>
<dbReference type="AlphaFoldDB" id="A0A366MRB6"/>
<dbReference type="Pfam" id="PF10546">
    <property type="entry name" value="P63C"/>
    <property type="match status" value="1"/>
</dbReference>
<proteinExistence type="predicted"/>
<dbReference type="OrthoDB" id="4762429at2"/>
<organism evidence="2 3">
    <name type="scientific">Aliarcobacter vitoriensis</name>
    <dbReference type="NCBI Taxonomy" id="2011099"/>
    <lineage>
        <taxon>Bacteria</taxon>
        <taxon>Pseudomonadati</taxon>
        <taxon>Campylobacterota</taxon>
        <taxon>Epsilonproteobacteria</taxon>
        <taxon>Campylobacterales</taxon>
        <taxon>Arcobacteraceae</taxon>
        <taxon>Aliarcobacter</taxon>
    </lineage>
</organism>
<dbReference type="Proteomes" id="UP000252669">
    <property type="component" value="Unassembled WGS sequence"/>
</dbReference>
<name>A0A366MRB6_9BACT</name>